<name>C0BFC5_9FIRM</name>
<dbReference type="AlphaFoldDB" id="C0BFC5"/>
<organism evidence="1 2">
    <name type="scientific">Coprococcus comes ATCC 27758</name>
    <dbReference type="NCBI Taxonomy" id="470146"/>
    <lineage>
        <taxon>Bacteria</taxon>
        <taxon>Bacillati</taxon>
        <taxon>Bacillota</taxon>
        <taxon>Clostridia</taxon>
        <taxon>Lachnospirales</taxon>
        <taxon>Lachnospiraceae</taxon>
        <taxon>Coprococcus</taxon>
    </lineage>
</organism>
<gene>
    <name evidence="1" type="ORF">COPCOM_03892</name>
</gene>
<dbReference type="HOGENOM" id="CLU_3288057_0_0_9"/>
<accession>C0BFC5</accession>
<evidence type="ECO:0000313" key="2">
    <source>
        <dbReference type="Proteomes" id="UP000003793"/>
    </source>
</evidence>
<dbReference type="EMBL" id="ABVR01000046">
    <property type="protein sequence ID" value="EEG87970.1"/>
    <property type="molecule type" value="Genomic_DNA"/>
</dbReference>
<sequence length="40" mass="4696">MKKQYNRKTIRKSIILMFIASTCQNMENPSYNSLTVSKIN</sequence>
<dbReference type="Proteomes" id="UP000003793">
    <property type="component" value="Unassembled WGS sequence"/>
</dbReference>
<comment type="caution">
    <text evidence="1">The sequence shown here is derived from an EMBL/GenBank/DDBJ whole genome shotgun (WGS) entry which is preliminary data.</text>
</comment>
<protein>
    <submittedName>
        <fullName evidence="1">Uncharacterized protein</fullName>
    </submittedName>
</protein>
<reference evidence="1 2" key="1">
    <citation type="submission" date="2009-02" db="EMBL/GenBank/DDBJ databases">
        <authorList>
            <person name="Fulton L."/>
            <person name="Clifton S."/>
            <person name="Fulton B."/>
            <person name="Xu J."/>
            <person name="Minx P."/>
            <person name="Pepin K.H."/>
            <person name="Johnson M."/>
            <person name="Bhonagiri V."/>
            <person name="Nash W.E."/>
            <person name="Mardis E.R."/>
            <person name="Wilson R.K."/>
        </authorList>
    </citation>
    <scope>NUCLEOTIDE SEQUENCE [LARGE SCALE GENOMIC DNA]</scope>
    <source>
        <strain evidence="1 2">ATCC 27758</strain>
    </source>
</reference>
<proteinExistence type="predicted"/>
<evidence type="ECO:0000313" key="1">
    <source>
        <dbReference type="EMBL" id="EEG87970.1"/>
    </source>
</evidence>
<reference evidence="1 2" key="2">
    <citation type="submission" date="2009-03" db="EMBL/GenBank/DDBJ databases">
        <title>Draft genome sequence of Coprococcus comes (ATCC 27758).</title>
        <authorList>
            <person name="Sudarsanam P."/>
            <person name="Ley R."/>
            <person name="Guruge J."/>
            <person name="Turnbaugh P.J."/>
            <person name="Mahowald M."/>
            <person name="Liep D."/>
            <person name="Gordon J."/>
        </authorList>
    </citation>
    <scope>NUCLEOTIDE SEQUENCE [LARGE SCALE GENOMIC DNA]</scope>
    <source>
        <strain evidence="1 2">ATCC 27758</strain>
    </source>
</reference>